<dbReference type="InterPro" id="IPR029058">
    <property type="entry name" value="AB_hydrolase_fold"/>
</dbReference>
<feature type="domain" description="DUF3887" evidence="3">
    <location>
        <begin position="78"/>
        <end position="167"/>
    </location>
</feature>
<proteinExistence type="predicted"/>
<name>A0A3D2X895_9FIRM</name>
<evidence type="ECO:0000313" key="4">
    <source>
        <dbReference type="EMBL" id="HCL02765.1"/>
    </source>
</evidence>
<dbReference type="GO" id="GO:0052689">
    <property type="term" value="F:carboxylic ester hydrolase activity"/>
    <property type="evidence" value="ECO:0007669"/>
    <property type="project" value="TreeGrafter"/>
</dbReference>
<protein>
    <submittedName>
        <fullName evidence="4">Permease</fullName>
    </submittedName>
</protein>
<organism evidence="4 5">
    <name type="scientific">Lachnoclostridium phytofermentans</name>
    <dbReference type="NCBI Taxonomy" id="66219"/>
    <lineage>
        <taxon>Bacteria</taxon>
        <taxon>Bacillati</taxon>
        <taxon>Bacillota</taxon>
        <taxon>Clostridia</taxon>
        <taxon>Lachnospirales</taxon>
        <taxon>Lachnospiraceae</taxon>
    </lineage>
</organism>
<dbReference type="Gene3D" id="3.10.450.590">
    <property type="match status" value="1"/>
</dbReference>
<feature type="domain" description="Serine aminopeptidase S33" evidence="2">
    <location>
        <begin position="244"/>
        <end position="456"/>
    </location>
</feature>
<reference evidence="4 5" key="1">
    <citation type="journal article" date="2018" name="Nat. Biotechnol.">
        <title>A standardized bacterial taxonomy based on genome phylogeny substantially revises the tree of life.</title>
        <authorList>
            <person name="Parks D.H."/>
            <person name="Chuvochina M."/>
            <person name="Waite D.W."/>
            <person name="Rinke C."/>
            <person name="Skarshewski A."/>
            <person name="Chaumeil P.A."/>
            <person name="Hugenholtz P."/>
        </authorList>
    </citation>
    <scope>NUCLEOTIDE SEQUENCE [LARGE SCALE GENOMIC DNA]</scope>
    <source>
        <strain evidence="4">UBA11728</strain>
    </source>
</reference>
<dbReference type="InterPro" id="IPR024981">
    <property type="entry name" value="DUF3887"/>
</dbReference>
<dbReference type="PANTHER" id="PTHR43265">
    <property type="entry name" value="ESTERASE ESTD"/>
    <property type="match status" value="1"/>
</dbReference>
<feature type="chain" id="PRO_5017654143" evidence="1">
    <location>
        <begin position="27"/>
        <end position="489"/>
    </location>
</feature>
<dbReference type="Proteomes" id="UP000262969">
    <property type="component" value="Unassembled WGS sequence"/>
</dbReference>
<dbReference type="InterPro" id="IPR022742">
    <property type="entry name" value="Hydrolase_4"/>
</dbReference>
<dbReference type="Pfam" id="PF12146">
    <property type="entry name" value="Hydrolase_4"/>
    <property type="match status" value="1"/>
</dbReference>
<feature type="signal peptide" evidence="1">
    <location>
        <begin position="1"/>
        <end position="26"/>
    </location>
</feature>
<dbReference type="PROSITE" id="PS51257">
    <property type="entry name" value="PROKAR_LIPOPROTEIN"/>
    <property type="match status" value="1"/>
</dbReference>
<keyword evidence="1" id="KW-0732">Signal</keyword>
<dbReference type="EMBL" id="DPVV01000337">
    <property type="protein sequence ID" value="HCL02765.1"/>
    <property type="molecule type" value="Genomic_DNA"/>
</dbReference>
<dbReference type="AlphaFoldDB" id="A0A3D2X895"/>
<evidence type="ECO:0000259" key="2">
    <source>
        <dbReference type="Pfam" id="PF12146"/>
    </source>
</evidence>
<dbReference type="Gene3D" id="3.40.50.1820">
    <property type="entry name" value="alpha/beta hydrolase"/>
    <property type="match status" value="1"/>
</dbReference>
<dbReference type="Pfam" id="PF13026">
    <property type="entry name" value="DUF3887"/>
    <property type="match status" value="1"/>
</dbReference>
<accession>A0A3D2X895</accession>
<dbReference type="SUPFAM" id="SSF53474">
    <property type="entry name" value="alpha/beta-Hydrolases"/>
    <property type="match status" value="1"/>
</dbReference>
<dbReference type="InterPro" id="IPR053145">
    <property type="entry name" value="AB_hydrolase_Est10"/>
</dbReference>
<sequence length="489" mass="54404">MGVRMKRVLLGLGCSLLILSMVSCKGKNNKTDQVISEGELTVTPTITEAIITDMPKETPTPGLIDSVEFSENGMADLSAKLTQDLLTENFEEVYSYLADTVKEQLALPDLEKAFRSTVERIGELVSVTSVKATKTGEYISVDSLVEYTENGLKISYVYNKDCKLEKLWFSYQPIEEEYDKEKIEEIDITIGITNGVTAGEGEFPLDGILTMPKGIKNPPIVILVQGSGQSDMDETIGGTSNKPFRDIARGLASEGIASIRYNKRFYQYMDQATDTMTIYDEVLKDVTYAIQYAKSLTDVNTEKVFVLGHSLGGMLCPKIAADNPEIAGFISLAGSPRKLEDIILDQATEAAENGEVSETEKTLYLDTMKAQSDQIKNLTEENLNEPLLGANGYYWMSLNEIDTPKIVANLTIPMLFMQGEADFQVYPEVDFKMWKELLKGKDNATFQLYEGLNHLFMPTTGVRDISDYSVKSKVDEKVILAIAEWVKEH</sequence>
<evidence type="ECO:0000256" key="1">
    <source>
        <dbReference type="SAM" id="SignalP"/>
    </source>
</evidence>
<dbReference type="PANTHER" id="PTHR43265:SF1">
    <property type="entry name" value="ESTERASE ESTD"/>
    <property type="match status" value="1"/>
</dbReference>
<gene>
    <name evidence="4" type="ORF">DHW61_10210</name>
</gene>
<evidence type="ECO:0000259" key="3">
    <source>
        <dbReference type="Pfam" id="PF13026"/>
    </source>
</evidence>
<comment type="caution">
    <text evidence="4">The sequence shown here is derived from an EMBL/GenBank/DDBJ whole genome shotgun (WGS) entry which is preliminary data.</text>
</comment>
<evidence type="ECO:0000313" key="5">
    <source>
        <dbReference type="Proteomes" id="UP000262969"/>
    </source>
</evidence>